<dbReference type="GO" id="GO:0030313">
    <property type="term" value="C:cell envelope"/>
    <property type="evidence" value="ECO:0007669"/>
    <property type="project" value="UniProtKB-SubCell"/>
</dbReference>
<dbReference type="AlphaFoldDB" id="A0A285U1W4"/>
<dbReference type="Gene3D" id="6.10.140.1990">
    <property type="match status" value="1"/>
</dbReference>
<protein>
    <submittedName>
        <fullName evidence="11">Macrolide-specific efflux system membrane fusion protein</fullName>
    </submittedName>
</protein>
<evidence type="ECO:0000256" key="4">
    <source>
        <dbReference type="ARBA" id="ARBA00023054"/>
    </source>
</evidence>
<dbReference type="InterPro" id="IPR006143">
    <property type="entry name" value="RND_pump_MFP"/>
</dbReference>
<dbReference type="SUPFAM" id="SSF111369">
    <property type="entry name" value="HlyD-like secretion proteins"/>
    <property type="match status" value="1"/>
</dbReference>
<dbReference type="Pfam" id="PF25876">
    <property type="entry name" value="HH_MFP_RND"/>
    <property type="match status" value="1"/>
</dbReference>
<feature type="chain" id="PRO_5012560859" evidence="7">
    <location>
        <begin position="28"/>
        <end position="403"/>
    </location>
</feature>
<dbReference type="PANTHER" id="PTHR30469:SF33">
    <property type="entry name" value="SLR1207 PROTEIN"/>
    <property type="match status" value="1"/>
</dbReference>
<accession>A0A285U1W4</accession>
<keyword evidence="4 5" id="KW-0175">Coiled coil</keyword>
<evidence type="ECO:0000256" key="5">
    <source>
        <dbReference type="SAM" id="Coils"/>
    </source>
</evidence>
<dbReference type="GO" id="GO:1990961">
    <property type="term" value="P:xenobiotic detoxification by transmembrane export across the plasma membrane"/>
    <property type="evidence" value="ECO:0007669"/>
    <property type="project" value="InterPro"/>
</dbReference>
<evidence type="ECO:0000256" key="7">
    <source>
        <dbReference type="SAM" id="SignalP"/>
    </source>
</evidence>
<dbReference type="GO" id="GO:1990195">
    <property type="term" value="C:macrolide transmembrane transporter complex"/>
    <property type="evidence" value="ECO:0007669"/>
    <property type="project" value="InterPro"/>
</dbReference>
<feature type="compositionally biased region" description="Low complexity" evidence="6">
    <location>
        <begin position="381"/>
        <end position="393"/>
    </location>
</feature>
<feature type="signal peptide" evidence="7">
    <location>
        <begin position="1"/>
        <end position="27"/>
    </location>
</feature>
<feature type="domain" description="Multidrug resistance protein MdtA-like alpha-helical hairpin" evidence="8">
    <location>
        <begin position="105"/>
        <end position="181"/>
    </location>
</feature>
<dbReference type="GO" id="GO:0015562">
    <property type="term" value="F:efflux transmembrane transporter activity"/>
    <property type="evidence" value="ECO:0007669"/>
    <property type="project" value="TreeGrafter"/>
</dbReference>
<dbReference type="Gene3D" id="2.40.30.170">
    <property type="match status" value="1"/>
</dbReference>
<gene>
    <name evidence="11" type="ORF">SAMN05892877_102231</name>
</gene>
<dbReference type="InterPro" id="IPR058625">
    <property type="entry name" value="MdtA-like_BSH"/>
</dbReference>
<dbReference type="Proteomes" id="UP000219167">
    <property type="component" value="Unassembled WGS sequence"/>
</dbReference>
<keyword evidence="7" id="KW-0732">Signal</keyword>
<dbReference type="NCBIfam" id="TIGR01730">
    <property type="entry name" value="RND_mfp"/>
    <property type="match status" value="1"/>
</dbReference>
<evidence type="ECO:0000259" key="8">
    <source>
        <dbReference type="Pfam" id="PF25876"/>
    </source>
</evidence>
<evidence type="ECO:0000313" key="12">
    <source>
        <dbReference type="Proteomes" id="UP000219167"/>
    </source>
</evidence>
<evidence type="ECO:0000256" key="1">
    <source>
        <dbReference type="ARBA" id="ARBA00004196"/>
    </source>
</evidence>
<dbReference type="RefSeq" id="WP_097136360.1">
    <property type="nucleotide sequence ID" value="NZ_OBQD01000002.1"/>
</dbReference>
<sequence length="403" mass="42203">MKLRYPIILLCLLAAAAAFFLKEDLSAAQSASYLTAHVERGDIEETVLASGTLKPSRLVAVGSQVSGRITALKVKLGDTVREGDLIAEIDSTTQDNALRKSKAALANVQAQRSEKVAELENARLTLSRQQTIFSKHVGSEADLQSAEADVKMVAAQIEALDAQIAEAEVAVETARADVGYTRITAPMDGTVLAVVNQEGRTVNAIQSAPTIVILGDLTTMTVRAEISEADITRVKEGQPVRFSLIGDRATAYDAVLASIEPAPESITSDSSVQTSTSTSQTSSSSSSSAIYYIGVFDVPNDDGRFRTYMSVEVSVVLGAAKGALTIPSSALGTAEGPGRYRVRVMAADGTVAERSVEIGLNNKITAEVRSGLEEGERVVISSASTSASPARTGRAGGPPPMGL</sequence>
<reference evidence="11 12" key="1">
    <citation type="submission" date="2017-08" db="EMBL/GenBank/DDBJ databases">
        <authorList>
            <person name="de Groot N.N."/>
        </authorList>
    </citation>
    <scope>NUCLEOTIDE SEQUENCE [LARGE SCALE GENOMIC DNA]</scope>
    <source>
        <strain evidence="11 12">JC85</strain>
    </source>
</reference>
<evidence type="ECO:0000256" key="3">
    <source>
        <dbReference type="ARBA" id="ARBA00022448"/>
    </source>
</evidence>
<dbReference type="Pfam" id="PF25917">
    <property type="entry name" value="BSH_RND"/>
    <property type="match status" value="1"/>
</dbReference>
<evidence type="ECO:0000259" key="9">
    <source>
        <dbReference type="Pfam" id="PF25917"/>
    </source>
</evidence>
<feature type="domain" description="Multidrug resistance protein MdtA-like barrel-sandwich hybrid" evidence="9">
    <location>
        <begin position="58"/>
        <end position="213"/>
    </location>
</feature>
<dbReference type="OrthoDB" id="9791520at2"/>
<evidence type="ECO:0000256" key="2">
    <source>
        <dbReference type="ARBA" id="ARBA00009477"/>
    </source>
</evidence>
<dbReference type="GO" id="GO:1990281">
    <property type="term" value="C:efflux pump complex"/>
    <property type="evidence" value="ECO:0007669"/>
    <property type="project" value="TreeGrafter"/>
</dbReference>
<feature type="region of interest" description="Disordered" evidence="6">
    <location>
        <begin position="379"/>
        <end position="403"/>
    </location>
</feature>
<dbReference type="GO" id="GO:0019898">
    <property type="term" value="C:extrinsic component of membrane"/>
    <property type="evidence" value="ECO:0007669"/>
    <property type="project" value="InterPro"/>
</dbReference>
<feature type="coiled-coil region" evidence="5">
    <location>
        <begin position="105"/>
        <end position="177"/>
    </location>
</feature>
<comment type="similarity">
    <text evidence="2">Belongs to the membrane fusion protein (MFP) (TC 8.A.1) family.</text>
</comment>
<dbReference type="InterPro" id="IPR058627">
    <property type="entry name" value="MdtA-like_C"/>
</dbReference>
<organism evidence="11 12">
    <name type="scientific">Rhizobium subbaraonis</name>
    <dbReference type="NCBI Taxonomy" id="908946"/>
    <lineage>
        <taxon>Bacteria</taxon>
        <taxon>Pseudomonadati</taxon>
        <taxon>Pseudomonadota</taxon>
        <taxon>Alphaproteobacteria</taxon>
        <taxon>Hyphomicrobiales</taxon>
        <taxon>Rhizobiaceae</taxon>
        <taxon>Rhizobium/Agrobacterium group</taxon>
        <taxon>Rhizobium</taxon>
    </lineage>
</organism>
<evidence type="ECO:0000256" key="6">
    <source>
        <dbReference type="SAM" id="MobiDB-lite"/>
    </source>
</evidence>
<feature type="region of interest" description="Disordered" evidence="6">
    <location>
        <begin position="265"/>
        <end position="284"/>
    </location>
</feature>
<keyword evidence="3" id="KW-0813">Transport</keyword>
<name>A0A285U1W4_9HYPH</name>
<evidence type="ECO:0000259" key="10">
    <source>
        <dbReference type="Pfam" id="PF25967"/>
    </source>
</evidence>
<evidence type="ECO:0000313" key="11">
    <source>
        <dbReference type="EMBL" id="SOC35915.1"/>
    </source>
</evidence>
<dbReference type="Pfam" id="PF25967">
    <property type="entry name" value="RND-MFP_C"/>
    <property type="match status" value="1"/>
</dbReference>
<dbReference type="Gene3D" id="2.40.420.20">
    <property type="match status" value="1"/>
</dbReference>
<dbReference type="InterPro" id="IPR030190">
    <property type="entry name" value="MacA_alpha-hairpin_sf"/>
</dbReference>
<dbReference type="EMBL" id="OBQD01000002">
    <property type="protein sequence ID" value="SOC35915.1"/>
    <property type="molecule type" value="Genomic_DNA"/>
</dbReference>
<keyword evidence="12" id="KW-1185">Reference proteome</keyword>
<dbReference type="PANTHER" id="PTHR30469">
    <property type="entry name" value="MULTIDRUG RESISTANCE PROTEIN MDTA"/>
    <property type="match status" value="1"/>
</dbReference>
<dbReference type="Gene3D" id="2.40.50.100">
    <property type="match status" value="1"/>
</dbReference>
<proteinExistence type="inferred from homology"/>
<comment type="subcellular location">
    <subcellularLocation>
        <location evidence="1">Cell envelope</location>
    </subcellularLocation>
</comment>
<dbReference type="InterPro" id="IPR058624">
    <property type="entry name" value="MdtA-like_HH"/>
</dbReference>
<feature type="domain" description="Multidrug resistance protein MdtA-like C-terminal permuted SH3" evidence="10">
    <location>
        <begin position="323"/>
        <end position="383"/>
    </location>
</feature>